<accession>A0A026X398</accession>
<reference evidence="1 2" key="1">
    <citation type="journal article" date="2014" name="Curr. Biol.">
        <title>The genome of the clonal raider ant Cerapachys biroi.</title>
        <authorList>
            <person name="Oxley P.R."/>
            <person name="Ji L."/>
            <person name="Fetter-Pruneda I."/>
            <person name="McKenzie S.K."/>
            <person name="Li C."/>
            <person name="Hu H."/>
            <person name="Zhang G."/>
            <person name="Kronauer D.J."/>
        </authorList>
    </citation>
    <scope>NUCLEOTIDE SEQUENCE [LARGE SCALE GENOMIC DNA]</scope>
</reference>
<name>A0A026X398_OOCBI</name>
<dbReference type="AlphaFoldDB" id="A0A026X398"/>
<sequence length="56" mass="6227">MPHYGSLCNVRVDAIQIRSRTRTDPWEILNYTFYISVVCAADAAAVAVTRELKGPS</sequence>
<evidence type="ECO:0000313" key="1">
    <source>
        <dbReference type="EMBL" id="EZA62732.1"/>
    </source>
</evidence>
<gene>
    <name evidence="1" type="ORF">X777_07548</name>
</gene>
<organism evidence="1 2">
    <name type="scientific">Ooceraea biroi</name>
    <name type="common">Clonal raider ant</name>
    <name type="synonym">Cerapachys biroi</name>
    <dbReference type="NCBI Taxonomy" id="2015173"/>
    <lineage>
        <taxon>Eukaryota</taxon>
        <taxon>Metazoa</taxon>
        <taxon>Ecdysozoa</taxon>
        <taxon>Arthropoda</taxon>
        <taxon>Hexapoda</taxon>
        <taxon>Insecta</taxon>
        <taxon>Pterygota</taxon>
        <taxon>Neoptera</taxon>
        <taxon>Endopterygota</taxon>
        <taxon>Hymenoptera</taxon>
        <taxon>Apocrita</taxon>
        <taxon>Aculeata</taxon>
        <taxon>Formicoidea</taxon>
        <taxon>Formicidae</taxon>
        <taxon>Dorylinae</taxon>
        <taxon>Ooceraea</taxon>
    </lineage>
</organism>
<dbReference type="EMBL" id="KK107019">
    <property type="protein sequence ID" value="EZA62732.1"/>
    <property type="molecule type" value="Genomic_DNA"/>
</dbReference>
<evidence type="ECO:0000313" key="2">
    <source>
        <dbReference type="Proteomes" id="UP000053097"/>
    </source>
</evidence>
<dbReference type="Proteomes" id="UP000053097">
    <property type="component" value="Unassembled WGS sequence"/>
</dbReference>
<keyword evidence="2" id="KW-1185">Reference proteome</keyword>
<protein>
    <submittedName>
        <fullName evidence="1">Uncharacterized protein</fullName>
    </submittedName>
</protein>
<proteinExistence type="predicted"/>